<evidence type="ECO:0000256" key="9">
    <source>
        <dbReference type="RuleBase" id="RU367010"/>
    </source>
</evidence>
<evidence type="ECO:0000313" key="11">
    <source>
        <dbReference type="Proteomes" id="UP001055712"/>
    </source>
</evidence>
<dbReference type="InterPro" id="IPR006885">
    <property type="entry name" value="NADH_UbQ_FeS_4_mit-like"/>
</dbReference>
<comment type="subcellular location">
    <subcellularLocation>
        <location evidence="9">Mitochondrion inner membrane</location>
        <topology evidence="9">Peripheral membrane protein</topology>
        <orientation evidence="9">Matrix side</orientation>
    </subcellularLocation>
</comment>
<gene>
    <name evidence="10" type="ORF">D9Q98_002728</name>
</gene>
<dbReference type="GO" id="GO:0022900">
    <property type="term" value="P:electron transport chain"/>
    <property type="evidence" value="ECO:0007669"/>
    <property type="project" value="InterPro"/>
</dbReference>
<dbReference type="PANTHER" id="PTHR12219:SF8">
    <property type="entry name" value="NADH DEHYDROGENASE [UBIQUINONE] IRON-SULFUR PROTEIN 4, MITOCHONDRIAL"/>
    <property type="match status" value="1"/>
</dbReference>
<name>A0A9D4YZK4_CHLVU</name>
<dbReference type="InterPro" id="IPR038532">
    <property type="entry name" value="NDUFS4-like_sf"/>
</dbReference>
<sequence>MRRELARLLQPFGARLFATQTEMGISSGLPPLQTGRKVTIYSPARTAGQQGVSQTAAGGGPNWKIQHDAQPKWVNPLIGWTSTGDALENVARQLYFGSKEEAVAFAEKNGWSYEVQEYHEASKARPKRYVGYGDNFSVKRKGIPAGGLRSEQQQGGKK</sequence>
<evidence type="ECO:0000256" key="6">
    <source>
        <dbReference type="ARBA" id="ARBA00022982"/>
    </source>
</evidence>
<dbReference type="PANTHER" id="PTHR12219">
    <property type="entry name" value="NADH-UBIQUINONE OXIDOREDUCTASE"/>
    <property type="match status" value="1"/>
</dbReference>
<evidence type="ECO:0000256" key="7">
    <source>
        <dbReference type="ARBA" id="ARBA00023128"/>
    </source>
</evidence>
<comment type="similarity">
    <text evidence="1 9">Belongs to the complex I NDUFS4 subunit family.</text>
</comment>
<evidence type="ECO:0000256" key="8">
    <source>
        <dbReference type="ARBA" id="ARBA00023136"/>
    </source>
</evidence>
<evidence type="ECO:0000256" key="2">
    <source>
        <dbReference type="ARBA" id="ARBA00022448"/>
    </source>
</evidence>
<dbReference type="Proteomes" id="UP001055712">
    <property type="component" value="Unassembled WGS sequence"/>
</dbReference>
<evidence type="ECO:0000256" key="3">
    <source>
        <dbReference type="ARBA" id="ARBA00022660"/>
    </source>
</evidence>
<keyword evidence="6 9" id="KW-0249">Electron transport</keyword>
<keyword evidence="5 9" id="KW-0809">Transit peptide</keyword>
<dbReference type="AlphaFoldDB" id="A0A9D4YZK4"/>
<evidence type="ECO:0000256" key="1">
    <source>
        <dbReference type="ARBA" id="ARBA00005882"/>
    </source>
</evidence>
<keyword evidence="4 9" id="KW-0999">Mitochondrion inner membrane</keyword>
<evidence type="ECO:0000313" key="10">
    <source>
        <dbReference type="EMBL" id="KAI3434664.1"/>
    </source>
</evidence>
<protein>
    <recommendedName>
        <fullName evidence="9">NADH dehydrogenase [ubiquinone] iron-sulfur protein 4, mitochondrial</fullName>
    </recommendedName>
</protein>
<comment type="caution">
    <text evidence="10">The sequence shown here is derived from an EMBL/GenBank/DDBJ whole genome shotgun (WGS) entry which is preliminary data.</text>
</comment>
<keyword evidence="8 9" id="KW-0472">Membrane</keyword>
<dbReference type="EMBL" id="SIDB01000003">
    <property type="protein sequence ID" value="KAI3434664.1"/>
    <property type="molecule type" value="Genomic_DNA"/>
</dbReference>
<reference evidence="10" key="2">
    <citation type="submission" date="2020-11" db="EMBL/GenBank/DDBJ databases">
        <authorList>
            <person name="Cecchin M."/>
            <person name="Marcolungo L."/>
            <person name="Rossato M."/>
            <person name="Girolomoni L."/>
            <person name="Cosentino E."/>
            <person name="Cuine S."/>
            <person name="Li-Beisson Y."/>
            <person name="Delledonne M."/>
            <person name="Ballottari M."/>
        </authorList>
    </citation>
    <scope>NUCLEOTIDE SEQUENCE</scope>
    <source>
        <strain evidence="10">211/11P</strain>
        <tissue evidence="10">Whole cell</tissue>
    </source>
</reference>
<keyword evidence="7 9" id="KW-0496">Mitochondrion</keyword>
<proteinExistence type="inferred from homology"/>
<keyword evidence="11" id="KW-1185">Reference proteome</keyword>
<accession>A0A9D4YZK4</accession>
<reference evidence="10" key="1">
    <citation type="journal article" date="2019" name="Plant J.">
        <title>Chlorella vulgaris genome assembly and annotation reveals the molecular basis for metabolic acclimation to high light conditions.</title>
        <authorList>
            <person name="Cecchin M."/>
            <person name="Marcolungo L."/>
            <person name="Rossato M."/>
            <person name="Girolomoni L."/>
            <person name="Cosentino E."/>
            <person name="Cuine S."/>
            <person name="Li-Beisson Y."/>
            <person name="Delledonne M."/>
            <person name="Ballottari M."/>
        </authorList>
    </citation>
    <scope>NUCLEOTIDE SEQUENCE</scope>
    <source>
        <strain evidence="10">211/11P</strain>
    </source>
</reference>
<dbReference type="OrthoDB" id="3089at2759"/>
<evidence type="ECO:0000256" key="4">
    <source>
        <dbReference type="ARBA" id="ARBA00022792"/>
    </source>
</evidence>
<comment type="function">
    <text evidence="9">Accessory subunit of the mitochondrial membrane respiratory chain NADH dehydrogenase (Complex I), that is believed not to be involved in catalysis. Complex I functions in the transfer of electrons from NADH to the respiratory chain. The immediate electron acceptor for the enzyme is believed to be ubiquinone.</text>
</comment>
<dbReference type="GO" id="GO:0005743">
    <property type="term" value="C:mitochondrial inner membrane"/>
    <property type="evidence" value="ECO:0007669"/>
    <property type="project" value="UniProtKB-SubCell"/>
</dbReference>
<keyword evidence="2 9" id="KW-0813">Transport</keyword>
<evidence type="ECO:0000256" key="5">
    <source>
        <dbReference type="ARBA" id="ARBA00022946"/>
    </source>
</evidence>
<organism evidence="10 11">
    <name type="scientific">Chlorella vulgaris</name>
    <name type="common">Green alga</name>
    <dbReference type="NCBI Taxonomy" id="3077"/>
    <lineage>
        <taxon>Eukaryota</taxon>
        <taxon>Viridiplantae</taxon>
        <taxon>Chlorophyta</taxon>
        <taxon>core chlorophytes</taxon>
        <taxon>Trebouxiophyceae</taxon>
        <taxon>Chlorellales</taxon>
        <taxon>Chlorellaceae</taxon>
        <taxon>Chlorella clade</taxon>
        <taxon>Chlorella</taxon>
    </lineage>
</organism>
<keyword evidence="3 9" id="KW-0679">Respiratory chain</keyword>
<dbReference type="Gene3D" id="3.30.160.190">
    <property type="entry name" value="atu1810 like domain"/>
    <property type="match status" value="1"/>
</dbReference>
<dbReference type="Pfam" id="PF04800">
    <property type="entry name" value="NDUS4"/>
    <property type="match status" value="1"/>
</dbReference>